<keyword evidence="1" id="KW-0812">Transmembrane</keyword>
<accession>A0A6A4MR14</accession>
<evidence type="ECO:0000313" key="3">
    <source>
        <dbReference type="Proteomes" id="UP000447434"/>
    </source>
</evidence>
<dbReference type="Proteomes" id="UP000447434">
    <property type="component" value="Chromosome 24"/>
</dbReference>
<keyword evidence="3" id="KW-1185">Reference proteome</keyword>
<keyword evidence="1" id="KW-0472">Membrane</keyword>
<comment type="caution">
    <text evidence="2">The sequence shown here is derived from an EMBL/GenBank/DDBJ whole genome shotgun (WGS) entry which is preliminary data.</text>
</comment>
<proteinExistence type="predicted"/>
<name>A0A6A4MR14_LUPAL</name>
<evidence type="ECO:0000256" key="1">
    <source>
        <dbReference type="SAM" id="Phobius"/>
    </source>
</evidence>
<organism evidence="2 3">
    <name type="scientific">Lupinus albus</name>
    <name type="common">White lupine</name>
    <name type="synonym">Lupinus termis</name>
    <dbReference type="NCBI Taxonomy" id="3870"/>
    <lineage>
        <taxon>Eukaryota</taxon>
        <taxon>Viridiplantae</taxon>
        <taxon>Streptophyta</taxon>
        <taxon>Embryophyta</taxon>
        <taxon>Tracheophyta</taxon>
        <taxon>Spermatophyta</taxon>
        <taxon>Magnoliopsida</taxon>
        <taxon>eudicotyledons</taxon>
        <taxon>Gunneridae</taxon>
        <taxon>Pentapetalae</taxon>
        <taxon>rosids</taxon>
        <taxon>fabids</taxon>
        <taxon>Fabales</taxon>
        <taxon>Fabaceae</taxon>
        <taxon>Papilionoideae</taxon>
        <taxon>50 kb inversion clade</taxon>
        <taxon>genistoids sensu lato</taxon>
        <taxon>core genistoids</taxon>
        <taxon>Genisteae</taxon>
        <taxon>Lupinus</taxon>
    </lineage>
</organism>
<feature type="transmembrane region" description="Helical" evidence="1">
    <location>
        <begin position="85"/>
        <end position="104"/>
    </location>
</feature>
<gene>
    <name evidence="2" type="ORF">Lalb_Chr24g0398581</name>
</gene>
<sequence length="110" mass="12351">MTLPNAAPFITSPSVYCVARFSYHLPSSGAGNSGFCVGSHAVKSDVLIERRRLKPLNTHTVENNNNNNNNLIKPTFEIPVSCFQVIYTTCCCLFLCICLFHFFLKCREPF</sequence>
<dbReference type="EMBL" id="WOCE01000024">
    <property type="protein sequence ID" value="KAE9586126.1"/>
    <property type="molecule type" value="Genomic_DNA"/>
</dbReference>
<keyword evidence="1" id="KW-1133">Transmembrane helix</keyword>
<reference evidence="3" key="1">
    <citation type="journal article" date="2020" name="Nat. Commun.">
        <title>Genome sequence of the cluster root forming white lupin.</title>
        <authorList>
            <person name="Hufnagel B."/>
            <person name="Marques A."/>
            <person name="Soriano A."/>
            <person name="Marques L."/>
            <person name="Divol F."/>
            <person name="Doumas P."/>
            <person name="Sallet E."/>
            <person name="Mancinotti D."/>
            <person name="Carrere S."/>
            <person name="Marande W."/>
            <person name="Arribat S."/>
            <person name="Keller J."/>
            <person name="Huneau C."/>
            <person name="Blein T."/>
            <person name="Aime D."/>
            <person name="Laguerre M."/>
            <person name="Taylor J."/>
            <person name="Schubert V."/>
            <person name="Nelson M."/>
            <person name="Geu-Flores F."/>
            <person name="Crespi M."/>
            <person name="Gallardo-Guerrero K."/>
            <person name="Delaux P.-M."/>
            <person name="Salse J."/>
            <person name="Berges H."/>
            <person name="Guyot R."/>
            <person name="Gouzy J."/>
            <person name="Peret B."/>
        </authorList>
    </citation>
    <scope>NUCLEOTIDE SEQUENCE [LARGE SCALE GENOMIC DNA]</scope>
    <source>
        <strain evidence="3">cv. Amiga</strain>
    </source>
</reference>
<dbReference type="AlphaFoldDB" id="A0A6A4MR14"/>
<evidence type="ECO:0000313" key="2">
    <source>
        <dbReference type="EMBL" id="KAE9586126.1"/>
    </source>
</evidence>
<protein>
    <submittedName>
        <fullName evidence="2">Uncharacterized protein</fullName>
    </submittedName>
</protein>